<dbReference type="OrthoDB" id="9794322at2"/>
<sequence length="800" mass="84714">MRFPRRRTVVVATGVVFALVGLALIGGGGWLAALGGSWAYAVIGIGTLLTGLLLVADRLSAFTVFALVILGTLAWALMERGFDWWPMAARGDVVFLLGAWLVVLGLLRPGRRLVAAGPVAATLLVAGGCGVYAMTRDVHDVAGSLPGPVAGATAAPRGGFSDGDWPAWGGTNHGDRYSTVAEITPANADRLEVAWHYHTGDLPRAGDPGETTFELTPVKVGDRLYVCTPHDYAIALDAETGREIWRYDPKIAVRSNLQHLTCRGVSYHGPENGGAAAANGECPARIFLPTADARLIALDAATGKPCAGFGDGGAVDLWQGMPDPKGHAGMYYSTSPPVVTASLVIIAGEVTDNYSTDEPSGVIRAYDVVTGRLVWNFDPGRPDVTTPIGPGETYTRNSPNSWIVSAADEALGLVYVPLGNPTPDQFGGHRTAEMERFSSSIVALEIATGRLRWVYQTVHHDLWDMDVPAQPSLVDIDTAKGRVPALVQPTKRGDLYVLDRRTGEPIVPAPEKPVPQGAAPGDRTSPTQPFSALTFLPPPLVEADMWGATLFDQLACRIAFRQLRYEGIFTPPSLEGSLVYPGNFGIIDWGGIAVDPVRQVAFANPSYFAFHSQLIPRAPEEAARTGSQPPPGGGSGQEHADETGANPMHGTPYSVEMGPLVSPIGLPCQQPPWGYVAGVDLRSGTVVYRHRNGTVRDQSPVPLPFEMGVPSLGGPLVTAGGVGFLTSTLDYYIRAYDVTTGRELWKDRLPAGGQANTMTYRAPSGRQMVLAMAGGHGSLGTKTGDSIVAYALPRRAAAAP</sequence>
<feature type="transmembrane region" description="Helical" evidence="5">
    <location>
        <begin position="9"/>
        <end position="32"/>
    </location>
</feature>
<proteinExistence type="inferred from homology"/>
<dbReference type="Proteomes" id="UP000294547">
    <property type="component" value="Unassembled WGS sequence"/>
</dbReference>
<dbReference type="PANTHER" id="PTHR32303:SF4">
    <property type="entry name" value="QUINOPROTEIN GLUCOSE DEHYDROGENASE"/>
    <property type="match status" value="1"/>
</dbReference>
<keyword evidence="5" id="KW-0472">Membrane</keyword>
<keyword evidence="3" id="KW-0560">Oxidoreductase</keyword>
<feature type="transmembrane region" description="Helical" evidence="5">
    <location>
        <begin position="61"/>
        <end position="78"/>
    </location>
</feature>
<evidence type="ECO:0000256" key="2">
    <source>
        <dbReference type="ARBA" id="ARBA00008156"/>
    </source>
</evidence>
<dbReference type="InterPro" id="IPR018391">
    <property type="entry name" value="PQQ_b-propeller_rpt"/>
</dbReference>
<dbReference type="Gene3D" id="2.140.10.10">
    <property type="entry name" value="Quinoprotein alcohol dehydrogenase-like superfamily"/>
    <property type="match status" value="2"/>
</dbReference>
<dbReference type="NCBIfam" id="TIGR03074">
    <property type="entry name" value="PQQ_membr_DH"/>
    <property type="match status" value="1"/>
</dbReference>
<feature type="region of interest" description="Disordered" evidence="4">
    <location>
        <begin position="506"/>
        <end position="526"/>
    </location>
</feature>
<keyword evidence="8" id="KW-1185">Reference proteome</keyword>
<evidence type="ECO:0000313" key="7">
    <source>
        <dbReference type="EMBL" id="TDP85199.1"/>
    </source>
</evidence>
<feature type="transmembrane region" description="Helical" evidence="5">
    <location>
        <begin position="38"/>
        <end position="56"/>
    </location>
</feature>
<dbReference type="AlphaFoldDB" id="A0A4R6RFS6"/>
<dbReference type="EMBL" id="SNXY01000007">
    <property type="protein sequence ID" value="TDP85199.1"/>
    <property type="molecule type" value="Genomic_DNA"/>
</dbReference>
<feature type="region of interest" description="Disordered" evidence="4">
    <location>
        <begin position="619"/>
        <end position="652"/>
    </location>
</feature>
<feature type="transmembrane region" description="Helical" evidence="5">
    <location>
        <begin position="84"/>
        <end position="106"/>
    </location>
</feature>
<dbReference type="GO" id="GO:0008876">
    <property type="term" value="F:quinoprotein glucose dehydrogenase activity"/>
    <property type="evidence" value="ECO:0007669"/>
    <property type="project" value="TreeGrafter"/>
</dbReference>
<comment type="cofactor">
    <cofactor evidence="1">
        <name>pyrroloquinoline quinone</name>
        <dbReference type="ChEBI" id="CHEBI:58442"/>
    </cofactor>
</comment>
<protein>
    <submittedName>
        <fullName evidence="7">Quinoprotein glucose dehydrogenase</fullName>
    </submittedName>
</protein>
<dbReference type="InterPro" id="IPR011047">
    <property type="entry name" value="Quinoprotein_ADH-like_sf"/>
</dbReference>
<organism evidence="7 8">
    <name type="scientific">Oharaeibacter diazotrophicus</name>
    <dbReference type="NCBI Taxonomy" id="1920512"/>
    <lineage>
        <taxon>Bacteria</taxon>
        <taxon>Pseudomonadati</taxon>
        <taxon>Pseudomonadota</taxon>
        <taxon>Alphaproteobacteria</taxon>
        <taxon>Hyphomicrobiales</taxon>
        <taxon>Pleomorphomonadaceae</taxon>
        <taxon>Oharaeibacter</taxon>
    </lineage>
</organism>
<name>A0A4R6RFS6_9HYPH</name>
<dbReference type="PANTHER" id="PTHR32303">
    <property type="entry name" value="QUINOPROTEIN ALCOHOL DEHYDROGENASE (CYTOCHROME C)"/>
    <property type="match status" value="1"/>
</dbReference>
<reference evidence="7 8" key="1">
    <citation type="submission" date="2019-03" db="EMBL/GenBank/DDBJ databases">
        <title>Genomic Encyclopedia of Type Strains, Phase IV (KMG-IV): sequencing the most valuable type-strain genomes for metagenomic binning, comparative biology and taxonomic classification.</title>
        <authorList>
            <person name="Goeker M."/>
        </authorList>
    </citation>
    <scope>NUCLEOTIDE SEQUENCE [LARGE SCALE GENOMIC DNA]</scope>
    <source>
        <strain evidence="7 8">DSM 102969</strain>
    </source>
</reference>
<comment type="similarity">
    <text evidence="2">Belongs to the bacterial PQQ dehydrogenase family.</text>
</comment>
<evidence type="ECO:0000256" key="4">
    <source>
        <dbReference type="SAM" id="MobiDB-lite"/>
    </source>
</evidence>
<evidence type="ECO:0000256" key="1">
    <source>
        <dbReference type="ARBA" id="ARBA00001931"/>
    </source>
</evidence>
<evidence type="ECO:0000259" key="6">
    <source>
        <dbReference type="Pfam" id="PF01011"/>
    </source>
</evidence>
<dbReference type="InterPro" id="IPR017511">
    <property type="entry name" value="PQQ_mDH"/>
</dbReference>
<evidence type="ECO:0000313" key="8">
    <source>
        <dbReference type="Proteomes" id="UP000294547"/>
    </source>
</evidence>
<dbReference type="InterPro" id="IPR002372">
    <property type="entry name" value="PQQ_rpt_dom"/>
</dbReference>
<dbReference type="CDD" id="cd10280">
    <property type="entry name" value="PQQ_mGDH"/>
    <property type="match status" value="1"/>
</dbReference>
<dbReference type="GO" id="GO:0048038">
    <property type="term" value="F:quinone binding"/>
    <property type="evidence" value="ECO:0007669"/>
    <property type="project" value="InterPro"/>
</dbReference>
<comment type="caution">
    <text evidence="7">The sequence shown here is derived from an EMBL/GenBank/DDBJ whole genome shotgun (WGS) entry which is preliminary data.</text>
</comment>
<dbReference type="Pfam" id="PF01011">
    <property type="entry name" value="PQQ"/>
    <property type="match status" value="1"/>
</dbReference>
<feature type="domain" description="Pyrrolo-quinoline quinone repeat" evidence="6">
    <location>
        <begin position="165"/>
        <end position="769"/>
    </location>
</feature>
<feature type="transmembrane region" description="Helical" evidence="5">
    <location>
        <begin position="113"/>
        <end position="134"/>
    </location>
</feature>
<gene>
    <name evidence="7" type="ORF">EDD54_2047</name>
</gene>
<dbReference type="SMART" id="SM00564">
    <property type="entry name" value="PQQ"/>
    <property type="match status" value="4"/>
</dbReference>
<accession>A0A4R6RFS6</accession>
<keyword evidence="5" id="KW-1133">Transmembrane helix</keyword>
<dbReference type="SUPFAM" id="SSF50998">
    <property type="entry name" value="Quinoprotein alcohol dehydrogenase-like"/>
    <property type="match status" value="1"/>
</dbReference>
<dbReference type="RefSeq" id="WP_126541062.1">
    <property type="nucleotide sequence ID" value="NZ_BSPM01000004.1"/>
</dbReference>
<keyword evidence="5" id="KW-0812">Transmembrane</keyword>
<evidence type="ECO:0000256" key="5">
    <source>
        <dbReference type="SAM" id="Phobius"/>
    </source>
</evidence>
<evidence type="ECO:0000256" key="3">
    <source>
        <dbReference type="ARBA" id="ARBA00023002"/>
    </source>
</evidence>
<dbReference type="GO" id="GO:0016020">
    <property type="term" value="C:membrane"/>
    <property type="evidence" value="ECO:0007669"/>
    <property type="project" value="InterPro"/>
</dbReference>